<dbReference type="KEGG" id="kbs:EPA93_04830"/>
<feature type="transmembrane region" description="Helical" evidence="8">
    <location>
        <begin position="402"/>
        <end position="422"/>
    </location>
</feature>
<evidence type="ECO:0000313" key="11">
    <source>
        <dbReference type="EMBL" id="QBD75360.1"/>
    </source>
</evidence>
<keyword evidence="4 11" id="KW-0808">Transferase</keyword>
<feature type="transmembrane region" description="Helical" evidence="8">
    <location>
        <begin position="94"/>
        <end position="122"/>
    </location>
</feature>
<dbReference type="InterPro" id="IPR050297">
    <property type="entry name" value="LipidA_mod_glycosyltrf_83"/>
</dbReference>
<proteinExistence type="predicted"/>
<feature type="transmembrane region" description="Helical" evidence="8">
    <location>
        <begin position="460"/>
        <end position="481"/>
    </location>
</feature>
<evidence type="ECO:0000259" key="10">
    <source>
        <dbReference type="Pfam" id="PF24878"/>
    </source>
</evidence>
<keyword evidence="6 8" id="KW-1133">Transmembrane helix</keyword>
<keyword evidence="7 8" id="KW-0472">Membrane</keyword>
<evidence type="ECO:0000256" key="6">
    <source>
        <dbReference type="ARBA" id="ARBA00022989"/>
    </source>
</evidence>
<feature type="transmembrane region" description="Helical" evidence="8">
    <location>
        <begin position="187"/>
        <end position="212"/>
    </location>
</feature>
<dbReference type="Pfam" id="PF13231">
    <property type="entry name" value="PMT_2"/>
    <property type="match status" value="1"/>
</dbReference>
<dbReference type="EMBL" id="CP035758">
    <property type="protein sequence ID" value="QBD75360.1"/>
    <property type="molecule type" value="Genomic_DNA"/>
</dbReference>
<name>A0A4P6JK68_KTERU</name>
<dbReference type="GO" id="GO:0016763">
    <property type="term" value="F:pentosyltransferase activity"/>
    <property type="evidence" value="ECO:0007669"/>
    <property type="project" value="TreeGrafter"/>
</dbReference>
<dbReference type="GO" id="GO:0009103">
    <property type="term" value="P:lipopolysaccharide biosynthetic process"/>
    <property type="evidence" value="ECO:0007669"/>
    <property type="project" value="UniProtKB-ARBA"/>
</dbReference>
<dbReference type="GO" id="GO:0010041">
    <property type="term" value="P:response to iron(III) ion"/>
    <property type="evidence" value="ECO:0007669"/>
    <property type="project" value="TreeGrafter"/>
</dbReference>
<dbReference type="PANTHER" id="PTHR33908:SF3">
    <property type="entry name" value="UNDECAPRENYL PHOSPHATE-ALPHA-4-AMINO-4-DEOXY-L-ARABINOSE ARABINOSYL TRANSFERASE"/>
    <property type="match status" value="1"/>
</dbReference>
<dbReference type="PANTHER" id="PTHR33908">
    <property type="entry name" value="MANNOSYLTRANSFERASE YKCB-RELATED"/>
    <property type="match status" value="1"/>
</dbReference>
<feature type="transmembrane region" description="Helical" evidence="8">
    <location>
        <begin position="158"/>
        <end position="175"/>
    </location>
</feature>
<evidence type="ECO:0000259" key="9">
    <source>
        <dbReference type="Pfam" id="PF13231"/>
    </source>
</evidence>
<dbReference type="GO" id="GO:0005886">
    <property type="term" value="C:plasma membrane"/>
    <property type="evidence" value="ECO:0007669"/>
    <property type="project" value="UniProtKB-SubCell"/>
</dbReference>
<feature type="transmembrane region" description="Helical" evidence="8">
    <location>
        <begin position="224"/>
        <end position="243"/>
    </location>
</feature>
<feature type="domain" description="Putative mannosyltransferase YkcA/B-like C-terminal" evidence="10">
    <location>
        <begin position="567"/>
        <end position="627"/>
    </location>
</feature>
<sequence length="712" mass="78554">MMTIIDDGAQPLPLKLVERKEAPGWYRWGLFGVLALAWFFDFFHLGDYGYSNFFYASAVRSMLMSWHNFWYLAFDAAGFLSIDKPPLGFWLQTASAWLFGMSPWSVLLPQALAGVLSIALLAHLLRRYFGPVAALSAALTLALSPINIATNRSNNVDSLLVLSGLLAVWAILLAVEKGKLKWLLLSAFLLGLGFNIKSLEAFLVLPALAAYYFFASRHKWGKRVLHLGLASLLLIVVSLAWMISVDLTPASARPYISSSGNNSEISLAIGYNGLSRLLPHEAAVNESSPSYLALSPPQRQLFKEYTQAITEAYNQEVSAMQASGMVMGETGLASPVRLINPQVGSQISWLLGLVLFGLVILAIKWKPYFSQLSEQRAQWWLWGTWFLTQAGVFSLANYFHLYYLAVCMPSLCALVGIGIGLLSESYAKQQARSWLLLLALGLSGLIQLQLLSYFPNWQPWLLWAMLAGLGLAALIILLTFINRRRKSTIARTQLRSKAGLRMSSIQLATSIGLLALLLAPTAWSLETLSARHNSDFPIAGPTLGSEYIPDLDLTQFMPDASTLKILEDQGNPRFLAATPDVFTAAPLILATGKPIMAIGGYVGGSHITTLEQVQAMVRRGDVRYFVMFAHKAILQLPPLPPTASLSQLYESFDSFSEDVTVRRVNVWVMETCQPKWQGTWKAVGNSQHTLPETVFDCAQASTSSADSRRKDQ</sequence>
<dbReference type="InterPro" id="IPR038731">
    <property type="entry name" value="RgtA/B/C-like"/>
</dbReference>
<evidence type="ECO:0000256" key="4">
    <source>
        <dbReference type="ARBA" id="ARBA00022679"/>
    </source>
</evidence>
<gene>
    <name evidence="11" type="ORF">EPA93_04830</name>
</gene>
<evidence type="ECO:0000256" key="3">
    <source>
        <dbReference type="ARBA" id="ARBA00022676"/>
    </source>
</evidence>
<feature type="transmembrane region" description="Helical" evidence="8">
    <location>
        <begin position="434"/>
        <end position="454"/>
    </location>
</feature>
<evidence type="ECO:0000256" key="7">
    <source>
        <dbReference type="ARBA" id="ARBA00023136"/>
    </source>
</evidence>
<dbReference type="InterPro" id="IPR056785">
    <property type="entry name" value="YkcA/B-like_C"/>
</dbReference>
<comment type="subcellular location">
    <subcellularLocation>
        <location evidence="1">Cell membrane</location>
        <topology evidence="1">Multi-pass membrane protein</topology>
    </subcellularLocation>
</comment>
<feature type="transmembrane region" description="Helical" evidence="8">
    <location>
        <begin position="502"/>
        <end position="523"/>
    </location>
</feature>
<keyword evidence="3" id="KW-0328">Glycosyltransferase</keyword>
<keyword evidence="2" id="KW-1003">Cell membrane</keyword>
<evidence type="ECO:0000256" key="1">
    <source>
        <dbReference type="ARBA" id="ARBA00004651"/>
    </source>
</evidence>
<keyword evidence="12" id="KW-1185">Reference proteome</keyword>
<dbReference type="AlphaFoldDB" id="A0A4P6JK68"/>
<dbReference type="Proteomes" id="UP000290365">
    <property type="component" value="Chromosome"/>
</dbReference>
<dbReference type="Pfam" id="PF24878">
    <property type="entry name" value="YkcB_C"/>
    <property type="match status" value="1"/>
</dbReference>
<feature type="transmembrane region" description="Helical" evidence="8">
    <location>
        <begin position="347"/>
        <end position="365"/>
    </location>
</feature>
<evidence type="ECO:0000256" key="5">
    <source>
        <dbReference type="ARBA" id="ARBA00022692"/>
    </source>
</evidence>
<evidence type="ECO:0000313" key="12">
    <source>
        <dbReference type="Proteomes" id="UP000290365"/>
    </source>
</evidence>
<feature type="transmembrane region" description="Helical" evidence="8">
    <location>
        <begin position="128"/>
        <end position="146"/>
    </location>
</feature>
<feature type="transmembrane region" description="Helical" evidence="8">
    <location>
        <begin position="25"/>
        <end position="45"/>
    </location>
</feature>
<dbReference type="RefSeq" id="WP_129885959.1">
    <property type="nucleotide sequence ID" value="NZ_CP035758.1"/>
</dbReference>
<organism evidence="11 12">
    <name type="scientific">Ktedonosporobacter rubrisoli</name>
    <dbReference type="NCBI Taxonomy" id="2509675"/>
    <lineage>
        <taxon>Bacteria</taxon>
        <taxon>Bacillati</taxon>
        <taxon>Chloroflexota</taxon>
        <taxon>Ktedonobacteria</taxon>
        <taxon>Ktedonobacterales</taxon>
        <taxon>Ktedonosporobacteraceae</taxon>
        <taxon>Ktedonosporobacter</taxon>
    </lineage>
</organism>
<accession>A0A4P6JK68</accession>
<protein>
    <submittedName>
        <fullName evidence="11">Glycosyltransferase family 39 protein</fullName>
    </submittedName>
</protein>
<reference evidence="11 12" key="1">
    <citation type="submission" date="2019-01" db="EMBL/GenBank/DDBJ databases">
        <title>Ktedonosporobacter rubrisoli SCAWS-G2.</title>
        <authorList>
            <person name="Huang Y."/>
            <person name="Yan B."/>
        </authorList>
    </citation>
    <scope>NUCLEOTIDE SEQUENCE [LARGE SCALE GENOMIC DNA]</scope>
    <source>
        <strain evidence="11 12">SCAWS-G2</strain>
    </source>
</reference>
<dbReference type="OrthoDB" id="9810398at2"/>
<evidence type="ECO:0000256" key="2">
    <source>
        <dbReference type="ARBA" id="ARBA00022475"/>
    </source>
</evidence>
<keyword evidence="5 8" id="KW-0812">Transmembrane</keyword>
<feature type="domain" description="Glycosyltransferase RgtA/B/C/D-like" evidence="9">
    <location>
        <begin position="83"/>
        <end position="241"/>
    </location>
</feature>
<evidence type="ECO:0000256" key="8">
    <source>
        <dbReference type="SAM" id="Phobius"/>
    </source>
</evidence>